<dbReference type="Gene3D" id="2.60.120.10">
    <property type="entry name" value="Jelly Rolls"/>
    <property type="match status" value="1"/>
</dbReference>
<proteinExistence type="predicted"/>
<accession>A0A9D2HA92</accession>
<dbReference type="SUPFAM" id="SSF46785">
    <property type="entry name" value="Winged helix' DNA-binding domain"/>
    <property type="match status" value="1"/>
</dbReference>
<comment type="caution">
    <text evidence="6">The sequence shown here is derived from an EMBL/GenBank/DDBJ whole genome shotgun (WGS) entry which is preliminary data.</text>
</comment>
<dbReference type="Pfam" id="PF13545">
    <property type="entry name" value="HTH_Crp_2"/>
    <property type="match status" value="1"/>
</dbReference>
<sequence length="242" mass="28115">MEHGFLYEALPFLNGLDKEEQEQFAEYFKTAPLWLIDSFRVEKVKKGTAFTREGEPADTVFFIAGGTIAATDYRMYGMPYDYRRFNRVYAFGALEILINADKYMTTLRVASDCSIAMLPRPKYEKWLFSDINALRYETMRMGQDLLNESRDNRLFLFVQGPDRLALLFVKRYEQYGKKGILSIKRSRQNLADETGLCIKTISRGIKKFLEDGLITKEGNQIMIDQTQYEGLKQMISSKVFLD</sequence>
<dbReference type="InterPro" id="IPR036388">
    <property type="entry name" value="WH-like_DNA-bd_sf"/>
</dbReference>
<evidence type="ECO:0000313" key="6">
    <source>
        <dbReference type="EMBL" id="HJA06125.1"/>
    </source>
</evidence>
<dbReference type="Proteomes" id="UP000824223">
    <property type="component" value="Unassembled WGS sequence"/>
</dbReference>
<evidence type="ECO:0000259" key="4">
    <source>
        <dbReference type="PROSITE" id="PS50042"/>
    </source>
</evidence>
<reference evidence="6" key="2">
    <citation type="submission" date="2021-04" db="EMBL/GenBank/DDBJ databases">
        <authorList>
            <person name="Gilroy R."/>
        </authorList>
    </citation>
    <scope>NUCLEOTIDE SEQUENCE</scope>
    <source>
        <strain evidence="6">ChiSjej2B20-11307</strain>
    </source>
</reference>
<dbReference type="CDD" id="cd00038">
    <property type="entry name" value="CAP_ED"/>
    <property type="match status" value="1"/>
</dbReference>
<protein>
    <submittedName>
        <fullName evidence="6">Crp/Fnr family transcriptional regulator</fullName>
    </submittedName>
</protein>
<dbReference type="InterPro" id="IPR036390">
    <property type="entry name" value="WH_DNA-bd_sf"/>
</dbReference>
<feature type="domain" description="Cyclic nucleotide-binding" evidence="4">
    <location>
        <begin position="12"/>
        <end position="127"/>
    </location>
</feature>
<dbReference type="AlphaFoldDB" id="A0A9D2HA92"/>
<dbReference type="Gene3D" id="1.10.10.10">
    <property type="entry name" value="Winged helix-like DNA-binding domain superfamily/Winged helix DNA-binding domain"/>
    <property type="match status" value="1"/>
</dbReference>
<dbReference type="SUPFAM" id="SSF51206">
    <property type="entry name" value="cAMP-binding domain-like"/>
    <property type="match status" value="1"/>
</dbReference>
<reference evidence="6" key="1">
    <citation type="journal article" date="2021" name="PeerJ">
        <title>Extensive microbial diversity within the chicken gut microbiome revealed by metagenomics and culture.</title>
        <authorList>
            <person name="Gilroy R."/>
            <person name="Ravi A."/>
            <person name="Getino M."/>
            <person name="Pursley I."/>
            <person name="Horton D.L."/>
            <person name="Alikhan N.F."/>
            <person name="Baker D."/>
            <person name="Gharbi K."/>
            <person name="Hall N."/>
            <person name="Watson M."/>
            <person name="Adriaenssens E.M."/>
            <person name="Foster-Nyarko E."/>
            <person name="Jarju S."/>
            <person name="Secka A."/>
            <person name="Antonio M."/>
            <person name="Oren A."/>
            <person name="Chaudhuri R.R."/>
            <person name="La Ragione R."/>
            <person name="Hildebrand F."/>
            <person name="Pallen M.J."/>
        </authorList>
    </citation>
    <scope>NUCLEOTIDE SEQUENCE</scope>
    <source>
        <strain evidence="6">ChiSjej2B20-11307</strain>
    </source>
</reference>
<name>A0A9D2HA92_9FIRM</name>
<evidence type="ECO:0000256" key="1">
    <source>
        <dbReference type="ARBA" id="ARBA00023015"/>
    </source>
</evidence>
<organism evidence="6 7">
    <name type="scientific">Candidatus Mediterraneibacter pullicola</name>
    <dbReference type="NCBI Taxonomy" id="2838682"/>
    <lineage>
        <taxon>Bacteria</taxon>
        <taxon>Bacillati</taxon>
        <taxon>Bacillota</taxon>
        <taxon>Clostridia</taxon>
        <taxon>Lachnospirales</taxon>
        <taxon>Lachnospiraceae</taxon>
        <taxon>Mediterraneibacter</taxon>
    </lineage>
</organism>
<gene>
    <name evidence="6" type="ORF">H9798_03105</name>
</gene>
<keyword evidence="1" id="KW-0805">Transcription regulation</keyword>
<dbReference type="GO" id="GO:0006355">
    <property type="term" value="P:regulation of DNA-templated transcription"/>
    <property type="evidence" value="ECO:0007669"/>
    <property type="project" value="InterPro"/>
</dbReference>
<dbReference type="Pfam" id="PF00027">
    <property type="entry name" value="cNMP_binding"/>
    <property type="match status" value="1"/>
</dbReference>
<dbReference type="PROSITE" id="PS50042">
    <property type="entry name" value="CNMP_BINDING_3"/>
    <property type="match status" value="1"/>
</dbReference>
<dbReference type="InterPro" id="IPR000595">
    <property type="entry name" value="cNMP-bd_dom"/>
</dbReference>
<dbReference type="InterPro" id="IPR018490">
    <property type="entry name" value="cNMP-bd_dom_sf"/>
</dbReference>
<keyword evidence="2" id="KW-0238">DNA-binding</keyword>
<dbReference type="EMBL" id="DXAK01000012">
    <property type="protein sequence ID" value="HJA06125.1"/>
    <property type="molecule type" value="Genomic_DNA"/>
</dbReference>
<evidence type="ECO:0000256" key="2">
    <source>
        <dbReference type="ARBA" id="ARBA00023125"/>
    </source>
</evidence>
<evidence type="ECO:0000259" key="5">
    <source>
        <dbReference type="PROSITE" id="PS51063"/>
    </source>
</evidence>
<dbReference type="PROSITE" id="PS51063">
    <property type="entry name" value="HTH_CRP_2"/>
    <property type="match status" value="1"/>
</dbReference>
<dbReference type="InterPro" id="IPR014710">
    <property type="entry name" value="RmlC-like_jellyroll"/>
</dbReference>
<evidence type="ECO:0000256" key="3">
    <source>
        <dbReference type="ARBA" id="ARBA00023163"/>
    </source>
</evidence>
<dbReference type="InterPro" id="IPR012318">
    <property type="entry name" value="HTH_CRP"/>
</dbReference>
<feature type="domain" description="HTH crp-type" evidence="5">
    <location>
        <begin position="158"/>
        <end position="227"/>
    </location>
</feature>
<evidence type="ECO:0000313" key="7">
    <source>
        <dbReference type="Proteomes" id="UP000824223"/>
    </source>
</evidence>
<dbReference type="GO" id="GO:0003677">
    <property type="term" value="F:DNA binding"/>
    <property type="evidence" value="ECO:0007669"/>
    <property type="project" value="UniProtKB-KW"/>
</dbReference>
<keyword evidence="3" id="KW-0804">Transcription</keyword>